<organism evidence="7 8">
    <name type="scientific">Paenibacillus endophyticus</name>
    <dbReference type="NCBI Taxonomy" id="1294268"/>
    <lineage>
        <taxon>Bacteria</taxon>
        <taxon>Bacillati</taxon>
        <taxon>Bacillota</taxon>
        <taxon>Bacilli</taxon>
        <taxon>Bacillales</taxon>
        <taxon>Paenibacillaceae</taxon>
        <taxon>Paenibacillus</taxon>
    </lineage>
</organism>
<keyword evidence="3 7" id="KW-0808">Transferase</keyword>
<dbReference type="GO" id="GO:0008170">
    <property type="term" value="F:N-methyltransferase activity"/>
    <property type="evidence" value="ECO:0007669"/>
    <property type="project" value="InterPro"/>
</dbReference>
<evidence type="ECO:0000256" key="5">
    <source>
        <dbReference type="ARBA" id="ARBA00022747"/>
    </source>
</evidence>
<dbReference type="GO" id="GO:0009007">
    <property type="term" value="F:site-specific DNA-methyltransferase (adenine-specific) activity"/>
    <property type="evidence" value="ECO:0007669"/>
    <property type="project" value="UniProtKB-EC"/>
</dbReference>
<dbReference type="RefSeq" id="WP_183562445.1">
    <property type="nucleotide sequence ID" value="NZ_CBCSLB010000005.1"/>
</dbReference>
<feature type="domain" description="DNA methylase N-4/N-6" evidence="6">
    <location>
        <begin position="111"/>
        <end position="442"/>
    </location>
</feature>
<dbReference type="GO" id="GO:0009307">
    <property type="term" value="P:DNA restriction-modification system"/>
    <property type="evidence" value="ECO:0007669"/>
    <property type="project" value="UniProtKB-KW"/>
</dbReference>
<dbReference type="PRINTS" id="PR00506">
    <property type="entry name" value="D21N6MTFRASE"/>
</dbReference>
<reference evidence="7 8" key="1">
    <citation type="submission" date="2020-08" db="EMBL/GenBank/DDBJ databases">
        <title>Genomic Encyclopedia of Type Strains, Phase III (KMG-III): the genomes of soil and plant-associated and newly described type strains.</title>
        <authorList>
            <person name="Whitman W."/>
        </authorList>
    </citation>
    <scope>NUCLEOTIDE SEQUENCE [LARGE SCALE GENOMIC DNA]</scope>
    <source>
        <strain evidence="7 8">CECT 8234</strain>
    </source>
</reference>
<dbReference type="EMBL" id="JACHXW010000006">
    <property type="protein sequence ID" value="MBB3152471.1"/>
    <property type="molecule type" value="Genomic_DNA"/>
</dbReference>
<evidence type="ECO:0000256" key="1">
    <source>
        <dbReference type="ARBA" id="ARBA00006594"/>
    </source>
</evidence>
<name>A0A7W5GA78_9BACL</name>
<dbReference type="Proteomes" id="UP000518605">
    <property type="component" value="Unassembled WGS sequence"/>
</dbReference>
<evidence type="ECO:0000256" key="3">
    <source>
        <dbReference type="ARBA" id="ARBA00022679"/>
    </source>
</evidence>
<dbReference type="InterPro" id="IPR029063">
    <property type="entry name" value="SAM-dependent_MTases_sf"/>
</dbReference>
<dbReference type="SUPFAM" id="SSF53335">
    <property type="entry name" value="S-adenosyl-L-methionine-dependent methyltransferases"/>
    <property type="match status" value="1"/>
</dbReference>
<evidence type="ECO:0000313" key="7">
    <source>
        <dbReference type="EMBL" id="MBB3152471.1"/>
    </source>
</evidence>
<keyword evidence="5" id="KW-0680">Restriction system</keyword>
<protein>
    <submittedName>
        <fullName evidence="7">Adenine-specific DNA-methyltransferase</fullName>
        <ecNumber evidence="7">2.1.1.72</ecNumber>
    </submittedName>
</protein>
<dbReference type="InterPro" id="IPR002941">
    <property type="entry name" value="DNA_methylase_N4/N6"/>
</dbReference>
<dbReference type="GO" id="GO:0032259">
    <property type="term" value="P:methylation"/>
    <property type="evidence" value="ECO:0007669"/>
    <property type="project" value="UniProtKB-KW"/>
</dbReference>
<dbReference type="EC" id="2.1.1.72" evidence="7"/>
<dbReference type="InterPro" id="IPR002295">
    <property type="entry name" value="N4/N6-MTase_EcoPI_Mod-like"/>
</dbReference>
<dbReference type="GO" id="GO:0003677">
    <property type="term" value="F:DNA binding"/>
    <property type="evidence" value="ECO:0007669"/>
    <property type="project" value="InterPro"/>
</dbReference>
<gene>
    <name evidence="7" type="ORF">FHS16_002521</name>
</gene>
<keyword evidence="8" id="KW-1185">Reference proteome</keyword>
<dbReference type="PROSITE" id="PS00092">
    <property type="entry name" value="N6_MTASE"/>
    <property type="match status" value="1"/>
</dbReference>
<accession>A0A7W5GA78</accession>
<dbReference type="Gene3D" id="3.40.50.150">
    <property type="entry name" value="Vaccinia Virus protein VP39"/>
    <property type="match status" value="1"/>
</dbReference>
<keyword evidence="4" id="KW-0949">S-adenosyl-L-methionine</keyword>
<dbReference type="Pfam" id="PF01555">
    <property type="entry name" value="N6_N4_Mtase"/>
    <property type="match status" value="1"/>
</dbReference>
<comment type="similarity">
    <text evidence="1">Belongs to the N(4)/N(6)-methyltransferase family.</text>
</comment>
<dbReference type="PIRSF" id="PIRSF015855">
    <property type="entry name" value="TypeIII_Mtase_mKpnI"/>
    <property type="match status" value="1"/>
</dbReference>
<proteinExistence type="inferred from homology"/>
<evidence type="ECO:0000313" key="8">
    <source>
        <dbReference type="Proteomes" id="UP000518605"/>
    </source>
</evidence>
<evidence type="ECO:0000256" key="4">
    <source>
        <dbReference type="ARBA" id="ARBA00022691"/>
    </source>
</evidence>
<dbReference type="AlphaFoldDB" id="A0A7W5GA78"/>
<keyword evidence="2 7" id="KW-0489">Methyltransferase</keyword>
<comment type="caution">
    <text evidence="7">The sequence shown here is derived from an EMBL/GenBank/DDBJ whole genome shotgun (WGS) entry which is preliminary data.</text>
</comment>
<evidence type="ECO:0000259" key="6">
    <source>
        <dbReference type="Pfam" id="PF01555"/>
    </source>
</evidence>
<evidence type="ECO:0000256" key="2">
    <source>
        <dbReference type="ARBA" id="ARBA00022603"/>
    </source>
</evidence>
<dbReference type="InterPro" id="IPR002052">
    <property type="entry name" value="DNA_methylase_N6_adenine_CS"/>
</dbReference>
<sequence length="606" mass="70073">MQKLDGKTMDLVAENVRKMRELFPEVFTEDKIDIDKFLLVMGDNIEKSQERYEFNWNGKTQAMKLAQKSSTGTLRPCKEESKNWDTTENLYIEGDNLEVLRLLQKAYHKKVKMIYIDPPYNTGNDFVYKDDFRDNISRYKEQTGQMMKSNAETSGRYHTDWLNMMYPRLRLAKSLLQEDGIIFVSIDDHEFNSLKRIMDEIYGEENRIETIVWKKSYGGGAKEKYLVTVHEYILMYAKDITMIDPLWLSPDAEAEQKYYHFKDEYFETLGPFRVKPMEATKSMDKRENLIYPIPAPDGTEIWPKRQWWWSKDRAYKTLKEGKLYFAKNADDEWSVQYKQYLKTEDGEERGAKAFSIIEGIYTQAGSKDLTELFGENRPFQFPKPVALIQKLLDLCTSSNNSDIILDFFSGSGSTAHAVLEQNYRDAGNRKFIMVQLDEQTIDNSIFNNICEIGKERIRLAGNKIVADTGIADLDTGFKVFKLDSSNLKVWNSESSNISHDLIELMNPIKDDRTQDDVLYEIMLKYGIGLTMSIEVIDVSGNRVASVGMGYMLVCLDDNLTLDVIEGIAKMKPKRAVFSDAGFQDDNVKTNAVQLLRKYGVEDFRAI</sequence>